<dbReference type="Proteomes" id="UP000033618">
    <property type="component" value="Unassembled WGS sequence"/>
</dbReference>
<dbReference type="AlphaFoldDB" id="A0A0F5K6S2"/>
<dbReference type="Pfam" id="PF09392">
    <property type="entry name" value="T3SS_needle_F"/>
    <property type="match status" value="1"/>
</dbReference>
<comment type="caution">
    <text evidence="1">The sequence shown here is derived from an EMBL/GenBank/DDBJ whole genome shotgun (WGS) entry which is preliminary data.</text>
</comment>
<accession>A0A0F5K6S2</accession>
<name>A0A0F5K6S2_9BURK</name>
<dbReference type="EMBL" id="LAQU01000001">
    <property type="protein sequence ID" value="KKB65232.1"/>
    <property type="molecule type" value="Genomic_DNA"/>
</dbReference>
<organism evidence="1 2">
    <name type="scientific">Robbsia andropogonis</name>
    <dbReference type="NCBI Taxonomy" id="28092"/>
    <lineage>
        <taxon>Bacteria</taxon>
        <taxon>Pseudomonadati</taxon>
        <taxon>Pseudomonadota</taxon>
        <taxon>Betaproteobacteria</taxon>
        <taxon>Burkholderiales</taxon>
        <taxon>Burkholderiaceae</taxon>
        <taxon>Robbsia</taxon>
    </lineage>
</organism>
<proteinExistence type="predicted"/>
<dbReference type="SUPFAM" id="SSF140129">
    <property type="entry name" value="MxiH-like"/>
    <property type="match status" value="1"/>
</dbReference>
<protein>
    <submittedName>
        <fullName evidence="1">Uncharacterized protein</fullName>
    </submittedName>
</protein>
<dbReference type="STRING" id="28092.WM40_00935"/>
<dbReference type="Gene3D" id="1.20.58.90">
    <property type="match status" value="1"/>
</dbReference>
<dbReference type="GO" id="GO:0015031">
    <property type="term" value="P:protein transport"/>
    <property type="evidence" value="ECO:0007669"/>
    <property type="project" value="InterPro"/>
</dbReference>
<dbReference type="InterPro" id="IPR037203">
    <property type="entry name" value="T3SS_needle-like_sf"/>
</dbReference>
<keyword evidence="2" id="KW-1185">Reference proteome</keyword>
<evidence type="ECO:0000313" key="1">
    <source>
        <dbReference type="EMBL" id="KKB65232.1"/>
    </source>
</evidence>
<dbReference type="RefSeq" id="WP_024902546.1">
    <property type="nucleotide sequence ID" value="NZ_CADFGU010000001.1"/>
</dbReference>
<evidence type="ECO:0000313" key="2">
    <source>
        <dbReference type="Proteomes" id="UP000033618"/>
    </source>
</evidence>
<dbReference type="InterPro" id="IPR021123">
    <property type="entry name" value="T3SS_needle-like"/>
</dbReference>
<reference evidence="1 2" key="1">
    <citation type="submission" date="2015-03" db="EMBL/GenBank/DDBJ databases">
        <title>Draft Genome Sequence of Burkholderia andropogonis type strain ICMP2807, isolated from Sorghum bicolor.</title>
        <authorList>
            <person name="Lopes-Santos L."/>
            <person name="Castro D.B."/>
            <person name="Ottoboni L.M."/>
            <person name="Park D."/>
            <person name="Weirc B.S."/>
            <person name="Destefano S.A."/>
        </authorList>
    </citation>
    <scope>NUCLEOTIDE SEQUENCE [LARGE SCALE GENOMIC DNA]</scope>
    <source>
        <strain evidence="1 2">ICMP2807</strain>
    </source>
</reference>
<sequence>MATFSPDGIINSLGSTLTATEADMNTFITQPNLSTSQLLQFQGLIGKWSLMSNLSSTLIKNLYDAFGGIVQKMA</sequence>
<gene>
    <name evidence="1" type="ORF">WM40_00935</name>
</gene>
<dbReference type="PATRIC" id="fig|28092.6.peg.209"/>